<dbReference type="InterPro" id="IPR006838">
    <property type="entry name" value="ADTRP_AIG1"/>
</dbReference>
<dbReference type="Pfam" id="PF04750">
    <property type="entry name" value="Far-17a_AIG1"/>
    <property type="match status" value="1"/>
</dbReference>
<sequence length="219" mass="24162">MVQIFSVALHLSAVCAMTYGYNALHGLAVNAWITSQYGGHFQFLTIQGLAVACMTMIVGLFEDFFPSIPGVRATKRALFIAAMPIATIVSSIYWTLLLTVPHLLIQQMPTETSPIVASIPLHIDLSLHAAPCVSLLTDFMICERKYGRTAIRYVAPALTLACTVWYGWWAEHCASKNGTFPYPFLTVNTFDIRLRIYAAAGALAYISFYALNALHPKSH</sequence>
<evidence type="ECO:0000256" key="4">
    <source>
        <dbReference type="ARBA" id="ARBA00023136"/>
    </source>
</evidence>
<dbReference type="PANTHER" id="PTHR10989:SF16">
    <property type="entry name" value="AT02829P-RELATED"/>
    <property type="match status" value="1"/>
</dbReference>
<gene>
    <name evidence="6" type="ORF">B0H15DRAFT_823837</name>
</gene>
<accession>A0AAD6UGN8</accession>
<organism evidence="6 7">
    <name type="scientific">Mycena belliarum</name>
    <dbReference type="NCBI Taxonomy" id="1033014"/>
    <lineage>
        <taxon>Eukaryota</taxon>
        <taxon>Fungi</taxon>
        <taxon>Dikarya</taxon>
        <taxon>Basidiomycota</taxon>
        <taxon>Agaricomycotina</taxon>
        <taxon>Agaricomycetes</taxon>
        <taxon>Agaricomycetidae</taxon>
        <taxon>Agaricales</taxon>
        <taxon>Marasmiineae</taxon>
        <taxon>Mycenaceae</taxon>
        <taxon>Mycena</taxon>
    </lineage>
</organism>
<protein>
    <submittedName>
        <fullName evidence="6">FAR-17a/AIG1-like protein</fullName>
    </submittedName>
</protein>
<keyword evidence="4 5" id="KW-0472">Membrane</keyword>
<name>A0AAD6UGN8_9AGAR</name>
<reference evidence="6" key="1">
    <citation type="submission" date="2023-03" db="EMBL/GenBank/DDBJ databases">
        <title>Massive genome expansion in bonnet fungi (Mycena s.s.) driven by repeated elements and novel gene families across ecological guilds.</title>
        <authorList>
            <consortium name="Lawrence Berkeley National Laboratory"/>
            <person name="Harder C.B."/>
            <person name="Miyauchi S."/>
            <person name="Viragh M."/>
            <person name="Kuo A."/>
            <person name="Thoen E."/>
            <person name="Andreopoulos B."/>
            <person name="Lu D."/>
            <person name="Skrede I."/>
            <person name="Drula E."/>
            <person name="Henrissat B."/>
            <person name="Morin E."/>
            <person name="Kohler A."/>
            <person name="Barry K."/>
            <person name="LaButti K."/>
            <person name="Morin E."/>
            <person name="Salamov A."/>
            <person name="Lipzen A."/>
            <person name="Mereny Z."/>
            <person name="Hegedus B."/>
            <person name="Baldrian P."/>
            <person name="Stursova M."/>
            <person name="Weitz H."/>
            <person name="Taylor A."/>
            <person name="Grigoriev I.V."/>
            <person name="Nagy L.G."/>
            <person name="Martin F."/>
            <person name="Kauserud H."/>
        </authorList>
    </citation>
    <scope>NUCLEOTIDE SEQUENCE</scope>
    <source>
        <strain evidence="6">CBHHK173m</strain>
    </source>
</reference>
<comment type="caution">
    <text evidence="6">The sequence shown here is derived from an EMBL/GenBank/DDBJ whole genome shotgun (WGS) entry which is preliminary data.</text>
</comment>
<evidence type="ECO:0000256" key="3">
    <source>
        <dbReference type="ARBA" id="ARBA00022989"/>
    </source>
</evidence>
<dbReference type="GO" id="GO:0016020">
    <property type="term" value="C:membrane"/>
    <property type="evidence" value="ECO:0007669"/>
    <property type="project" value="InterPro"/>
</dbReference>
<dbReference type="AlphaFoldDB" id="A0AAD6UGN8"/>
<evidence type="ECO:0000313" key="7">
    <source>
        <dbReference type="Proteomes" id="UP001222325"/>
    </source>
</evidence>
<feature type="transmembrane region" description="Helical" evidence="5">
    <location>
        <begin position="115"/>
        <end position="137"/>
    </location>
</feature>
<dbReference type="PANTHER" id="PTHR10989">
    <property type="entry name" value="ANDROGEN-INDUCED PROTEIN 1-RELATED"/>
    <property type="match status" value="1"/>
</dbReference>
<keyword evidence="2 5" id="KW-0812">Transmembrane</keyword>
<proteinExistence type="predicted"/>
<feature type="transmembrane region" description="Helical" evidence="5">
    <location>
        <begin position="44"/>
        <end position="65"/>
    </location>
</feature>
<keyword evidence="3 5" id="KW-1133">Transmembrane helix</keyword>
<comment type="subcellular location">
    <subcellularLocation>
        <location evidence="1">Endomembrane system</location>
        <topology evidence="1">Multi-pass membrane protein</topology>
    </subcellularLocation>
</comment>
<feature type="transmembrane region" description="Helical" evidence="5">
    <location>
        <begin position="194"/>
        <end position="214"/>
    </location>
</feature>
<evidence type="ECO:0000256" key="1">
    <source>
        <dbReference type="ARBA" id="ARBA00004127"/>
    </source>
</evidence>
<feature type="transmembrane region" description="Helical" evidence="5">
    <location>
        <begin position="149"/>
        <end position="168"/>
    </location>
</feature>
<feature type="transmembrane region" description="Helical" evidence="5">
    <location>
        <begin position="77"/>
        <end position="95"/>
    </location>
</feature>
<dbReference type="EMBL" id="JARJCN010000009">
    <property type="protein sequence ID" value="KAJ7098030.1"/>
    <property type="molecule type" value="Genomic_DNA"/>
</dbReference>
<evidence type="ECO:0000256" key="5">
    <source>
        <dbReference type="SAM" id="Phobius"/>
    </source>
</evidence>
<keyword evidence="7" id="KW-1185">Reference proteome</keyword>
<evidence type="ECO:0000313" key="6">
    <source>
        <dbReference type="EMBL" id="KAJ7098030.1"/>
    </source>
</evidence>
<dbReference type="GO" id="GO:0012505">
    <property type="term" value="C:endomembrane system"/>
    <property type="evidence" value="ECO:0007669"/>
    <property type="project" value="UniProtKB-SubCell"/>
</dbReference>
<evidence type="ECO:0000256" key="2">
    <source>
        <dbReference type="ARBA" id="ARBA00022692"/>
    </source>
</evidence>
<dbReference type="Proteomes" id="UP001222325">
    <property type="component" value="Unassembled WGS sequence"/>
</dbReference>